<dbReference type="AlphaFoldDB" id="A0A6N4VB40"/>
<dbReference type="InterPro" id="IPR038461">
    <property type="entry name" value="Schlafen_AlbA_2_dom_sf"/>
</dbReference>
<gene>
    <name evidence="2" type="ORF">MPOR_39780</name>
</gene>
<name>A0A6N4VB40_9MYCO</name>
<dbReference type="Gene3D" id="3.30.950.30">
    <property type="entry name" value="Schlafen, AAA domain"/>
    <property type="match status" value="1"/>
</dbReference>
<evidence type="ECO:0000313" key="2">
    <source>
        <dbReference type="EMBL" id="BBX52952.1"/>
    </source>
</evidence>
<dbReference type="Proteomes" id="UP000466785">
    <property type="component" value="Chromosome"/>
</dbReference>
<protein>
    <recommendedName>
        <fullName evidence="1">Schlafen AlbA-2 domain-containing protein</fullName>
    </recommendedName>
</protein>
<evidence type="ECO:0000259" key="1">
    <source>
        <dbReference type="Pfam" id="PF04326"/>
    </source>
</evidence>
<feature type="domain" description="Schlafen AlbA-2" evidence="1">
    <location>
        <begin position="22"/>
        <end position="139"/>
    </location>
</feature>
<dbReference type="InterPro" id="IPR007421">
    <property type="entry name" value="Schlafen_AlbA_2_dom"/>
</dbReference>
<dbReference type="Pfam" id="PF04326">
    <property type="entry name" value="SLFN_AlbA_2"/>
    <property type="match status" value="1"/>
</dbReference>
<keyword evidence="3" id="KW-1185">Reference proteome</keyword>
<reference evidence="2 3" key="1">
    <citation type="journal article" date="2019" name="Emerg. Microbes Infect.">
        <title>Comprehensive subspecies identification of 175 nontuberculous mycobacteria species based on 7547 genomic profiles.</title>
        <authorList>
            <person name="Matsumoto Y."/>
            <person name="Kinjo T."/>
            <person name="Motooka D."/>
            <person name="Nabeya D."/>
            <person name="Jung N."/>
            <person name="Uechi K."/>
            <person name="Horii T."/>
            <person name="Iida T."/>
            <person name="Fujita J."/>
            <person name="Nakamura S."/>
        </authorList>
    </citation>
    <scope>NUCLEOTIDE SEQUENCE [LARGE SCALE GENOMIC DNA]</scope>
    <source>
        <strain evidence="2 3">JCM 12603</strain>
    </source>
</reference>
<organism evidence="2 3">
    <name type="scientific">Mycolicibacterium poriferae</name>
    <dbReference type="NCBI Taxonomy" id="39694"/>
    <lineage>
        <taxon>Bacteria</taxon>
        <taxon>Bacillati</taxon>
        <taxon>Actinomycetota</taxon>
        <taxon>Actinomycetes</taxon>
        <taxon>Mycobacteriales</taxon>
        <taxon>Mycobacteriaceae</taxon>
        <taxon>Mycolicibacterium</taxon>
    </lineage>
</organism>
<dbReference type="KEGG" id="mpof:MPOR_39780"/>
<accession>A0A6N4VB40</accession>
<proteinExistence type="predicted"/>
<evidence type="ECO:0000313" key="3">
    <source>
        <dbReference type="Proteomes" id="UP000466785"/>
    </source>
</evidence>
<dbReference type="EMBL" id="AP022570">
    <property type="protein sequence ID" value="BBX52952.1"/>
    <property type="molecule type" value="Genomic_DNA"/>
</dbReference>
<sequence>MIWSPSTEQEIVDAAANELLTETHYLDLKRELPPGNAGNKEIAKDIAAFALDGGIILIGVDEATSPPSINPVELDGLPERVEQVGAMRVQEGVAVSTVAIETPPGSGRGVLVVRVPASPRAPHMADDKYYGRGDKRNRVLSHAEVLRLHQQQVADHDDAIQAASRELDSFLGTTPSVKPPLMVALALPLGAPPGMLKPLSAAVGEWQTTVHEMLKAAGVEGQQRAFDPNFGNTTPVRRAGAVAVRTYTKEGRGFEDKRAAELQLRESGVLVLGSRRPVMEAVREGGEEWIFEELIVSHTELLVRLSGVLSDRFGFAGSWRFGLLVTGLEDKTSYAAHGRMRHSEPYSEDRYEASAAASLVEINSAPQRVVEDLVGPLLRSLNSRALFPELNSD</sequence>
<dbReference type="RefSeq" id="WP_163676768.1">
    <property type="nucleotide sequence ID" value="NZ_AP022570.1"/>
</dbReference>